<keyword evidence="10" id="KW-0325">Glycoprotein</keyword>
<keyword evidence="18" id="KW-1185">Reference proteome</keyword>
<dbReference type="SUPFAM" id="SSF90112">
    <property type="entry name" value="Neurotransmitter-gated ion-channel transmembrane pore"/>
    <property type="match status" value="1"/>
</dbReference>
<feature type="transmembrane region" description="Helical" evidence="14">
    <location>
        <begin position="186"/>
        <end position="207"/>
    </location>
</feature>
<feature type="transmembrane region" description="Helical" evidence="14">
    <location>
        <begin position="219"/>
        <end position="238"/>
    </location>
</feature>
<evidence type="ECO:0000313" key="17">
    <source>
        <dbReference type="EMBL" id="CAG5124023.1"/>
    </source>
</evidence>
<evidence type="ECO:0000256" key="5">
    <source>
        <dbReference type="ARBA" id="ARBA00023018"/>
    </source>
</evidence>
<feature type="domain" description="Neurotransmitter-gated ion-channel ligand-binding" evidence="15">
    <location>
        <begin position="1"/>
        <end position="154"/>
    </location>
</feature>
<dbReference type="AlphaFoldDB" id="A0A8S3Z3D6"/>
<evidence type="ECO:0000256" key="6">
    <source>
        <dbReference type="ARBA" id="ARBA00023065"/>
    </source>
</evidence>
<dbReference type="FunFam" id="1.20.58.390:FF:000038">
    <property type="entry name" value="Acetylcholine receptor subunit beta-like 1"/>
    <property type="match status" value="1"/>
</dbReference>
<protein>
    <recommendedName>
        <fullName evidence="19">Nicotinic acetylcholine receptor beta 1 subunit</fullName>
    </recommendedName>
</protein>
<dbReference type="OrthoDB" id="5975154at2759"/>
<feature type="domain" description="Neurotransmitter-gated ion-channel transmembrane" evidence="16">
    <location>
        <begin position="161"/>
        <end position="415"/>
    </location>
</feature>
<evidence type="ECO:0000313" key="18">
    <source>
        <dbReference type="Proteomes" id="UP000678393"/>
    </source>
</evidence>
<comment type="caution">
    <text evidence="17">The sequence shown here is derived from an EMBL/GenBank/DDBJ whole genome shotgun (WGS) entry which is preliminary data.</text>
</comment>
<evidence type="ECO:0000256" key="8">
    <source>
        <dbReference type="ARBA" id="ARBA00023157"/>
    </source>
</evidence>
<comment type="subcellular location">
    <subcellularLocation>
        <location evidence="13">Synaptic cell membrane</location>
        <topology evidence="13">Multi-pass membrane protein</topology>
    </subcellularLocation>
</comment>
<evidence type="ECO:0000256" key="3">
    <source>
        <dbReference type="ARBA" id="ARBA00022692"/>
    </source>
</evidence>
<evidence type="ECO:0000256" key="4">
    <source>
        <dbReference type="ARBA" id="ARBA00022989"/>
    </source>
</evidence>
<dbReference type="CDD" id="cd19064">
    <property type="entry name" value="LGIC_TM_nAChR"/>
    <property type="match status" value="1"/>
</dbReference>
<keyword evidence="9" id="KW-0675">Receptor</keyword>
<dbReference type="InterPro" id="IPR006202">
    <property type="entry name" value="Neur_chan_lig-bd"/>
</dbReference>
<dbReference type="InterPro" id="IPR036734">
    <property type="entry name" value="Neur_chan_lig-bd_sf"/>
</dbReference>
<dbReference type="InterPro" id="IPR018000">
    <property type="entry name" value="Neurotransmitter_ion_chnl_CS"/>
</dbReference>
<dbReference type="FunFam" id="2.70.170.10:FF:000028">
    <property type="entry name" value="AcetylCholine Receptor"/>
    <property type="match status" value="1"/>
</dbReference>
<evidence type="ECO:0000256" key="10">
    <source>
        <dbReference type="ARBA" id="ARBA00023180"/>
    </source>
</evidence>
<keyword evidence="2" id="KW-1003">Cell membrane</keyword>
<gene>
    <name evidence="17" type="ORF">CUNI_LOCUS9581</name>
</gene>
<dbReference type="EMBL" id="CAJHNH020001678">
    <property type="protein sequence ID" value="CAG5124023.1"/>
    <property type="molecule type" value="Genomic_DNA"/>
</dbReference>
<dbReference type="PROSITE" id="PS00236">
    <property type="entry name" value="NEUROTR_ION_CHANNEL"/>
    <property type="match status" value="1"/>
</dbReference>
<evidence type="ECO:0000256" key="12">
    <source>
        <dbReference type="ARBA" id="ARBA00023303"/>
    </source>
</evidence>
<dbReference type="Proteomes" id="UP000678393">
    <property type="component" value="Unassembled WGS sequence"/>
</dbReference>
<dbReference type="Pfam" id="PF02931">
    <property type="entry name" value="Neur_chan_LBD"/>
    <property type="match status" value="1"/>
</dbReference>
<feature type="transmembrane region" description="Helical" evidence="14">
    <location>
        <begin position="155"/>
        <end position="177"/>
    </location>
</feature>
<organism evidence="17 18">
    <name type="scientific">Candidula unifasciata</name>
    <dbReference type="NCBI Taxonomy" id="100452"/>
    <lineage>
        <taxon>Eukaryota</taxon>
        <taxon>Metazoa</taxon>
        <taxon>Spiralia</taxon>
        <taxon>Lophotrochozoa</taxon>
        <taxon>Mollusca</taxon>
        <taxon>Gastropoda</taxon>
        <taxon>Heterobranchia</taxon>
        <taxon>Euthyneura</taxon>
        <taxon>Panpulmonata</taxon>
        <taxon>Eupulmonata</taxon>
        <taxon>Stylommatophora</taxon>
        <taxon>Helicina</taxon>
        <taxon>Helicoidea</taxon>
        <taxon>Geomitridae</taxon>
        <taxon>Candidula</taxon>
    </lineage>
</organism>
<dbReference type="InterPro" id="IPR002394">
    <property type="entry name" value="Nicotinic_acetylcholine_rcpt"/>
</dbReference>
<comment type="similarity">
    <text evidence="14">Belongs to the ligand-gated ion channel (TC 1.A.9) family.</text>
</comment>
<accession>A0A8S3Z3D6</accession>
<proteinExistence type="inferred from homology"/>
<dbReference type="Gene3D" id="2.70.170.10">
    <property type="entry name" value="Neurotransmitter-gated ion-channel ligand-binding domain"/>
    <property type="match status" value="1"/>
</dbReference>
<evidence type="ECO:0000256" key="11">
    <source>
        <dbReference type="ARBA" id="ARBA00023286"/>
    </source>
</evidence>
<feature type="non-terminal residue" evidence="17">
    <location>
        <position position="1"/>
    </location>
</feature>
<evidence type="ECO:0000256" key="9">
    <source>
        <dbReference type="ARBA" id="ARBA00023170"/>
    </source>
</evidence>
<dbReference type="GO" id="GO:0045211">
    <property type="term" value="C:postsynaptic membrane"/>
    <property type="evidence" value="ECO:0007669"/>
    <property type="project" value="InterPro"/>
</dbReference>
<evidence type="ECO:0000259" key="15">
    <source>
        <dbReference type="Pfam" id="PF02931"/>
    </source>
</evidence>
<evidence type="ECO:0000256" key="13">
    <source>
        <dbReference type="ARBA" id="ARBA00034099"/>
    </source>
</evidence>
<evidence type="ECO:0000256" key="7">
    <source>
        <dbReference type="ARBA" id="ARBA00023136"/>
    </source>
</evidence>
<dbReference type="PRINTS" id="PR00252">
    <property type="entry name" value="NRIONCHANNEL"/>
</dbReference>
<keyword evidence="8" id="KW-1015">Disulfide bond</keyword>
<feature type="transmembrane region" description="Helical" evidence="14">
    <location>
        <begin position="399"/>
        <end position="417"/>
    </location>
</feature>
<dbReference type="InterPro" id="IPR006201">
    <property type="entry name" value="Neur_channel"/>
</dbReference>
<evidence type="ECO:0000256" key="2">
    <source>
        <dbReference type="ARBA" id="ARBA00022475"/>
    </source>
</evidence>
<dbReference type="PRINTS" id="PR00254">
    <property type="entry name" value="NICOTINICR"/>
</dbReference>
<evidence type="ECO:0000259" key="16">
    <source>
        <dbReference type="Pfam" id="PF02932"/>
    </source>
</evidence>
<keyword evidence="5" id="KW-0770">Synapse</keyword>
<name>A0A8S3Z3D6_9EUPU</name>
<sequence length="457" mass="53059">YWHDYQLGWEPNLYDNIGSIRIKPEKVWVPDFVLFNNADGNFEVTYKSNCVLYSSSEVNWIPPAIYHSSCSIDVRYFPFDQQICEMKFGSWTHKGKALKYKFYKNRNKLDLADYLKSGSWDIIDCPGRIITVKDEVSGEEKEQIIFQFVLRRKTLFYTVNLIIPCVLISFVTVYVFALPADAGEKIALCISLLLALVVFLLLVSKILPPSLTIPLIAKYLLFTFIMNLVAIFYTVVIINRNYRTPRTHSMPYWVRVVFLKELPKYLLMTRPNHDKRWQDAVISGPSLPPTPETRRINLNISSDFELSEVQGARCQEVTEYRYGLTRHRHPSELRPTPGGSLMEGTSQQDSEEHAEFVMTPELRNTVECVTFIYTHLKSEKEYETILEDWKYVARVLDRLFLFIFLFVTLCGTASILLNAPHILEFVDQDKIIQDLVEYIREAEKRAETVGVENHVGD</sequence>
<keyword evidence="11" id="KW-1071">Ligand-gated ion channel</keyword>
<dbReference type="InterPro" id="IPR038050">
    <property type="entry name" value="Neuro_actylchol_rec"/>
</dbReference>
<dbReference type="InterPro" id="IPR036719">
    <property type="entry name" value="Neuro-gated_channel_TM_sf"/>
</dbReference>
<keyword evidence="1 14" id="KW-0813">Transport</keyword>
<dbReference type="PANTHER" id="PTHR18945">
    <property type="entry name" value="NEUROTRANSMITTER GATED ION CHANNEL"/>
    <property type="match status" value="1"/>
</dbReference>
<evidence type="ECO:0008006" key="19">
    <source>
        <dbReference type="Google" id="ProtNLM"/>
    </source>
</evidence>
<dbReference type="Gene3D" id="1.20.58.390">
    <property type="entry name" value="Neurotransmitter-gated ion-channel transmembrane domain"/>
    <property type="match status" value="2"/>
</dbReference>
<evidence type="ECO:0000256" key="1">
    <source>
        <dbReference type="ARBA" id="ARBA00022448"/>
    </source>
</evidence>
<dbReference type="InterPro" id="IPR006029">
    <property type="entry name" value="Neurotrans-gated_channel_TM"/>
</dbReference>
<keyword evidence="6 14" id="KW-0406">Ion transport</keyword>
<keyword evidence="3 14" id="KW-0812">Transmembrane</keyword>
<keyword evidence="4 14" id="KW-1133">Transmembrane helix</keyword>
<dbReference type="Pfam" id="PF02932">
    <property type="entry name" value="Neur_chan_memb"/>
    <property type="match status" value="1"/>
</dbReference>
<reference evidence="17" key="1">
    <citation type="submission" date="2021-04" db="EMBL/GenBank/DDBJ databases">
        <authorList>
            <consortium name="Molecular Ecology Group"/>
        </authorList>
    </citation>
    <scope>NUCLEOTIDE SEQUENCE</scope>
</reference>
<dbReference type="GO" id="GO:0004888">
    <property type="term" value="F:transmembrane signaling receptor activity"/>
    <property type="evidence" value="ECO:0007669"/>
    <property type="project" value="InterPro"/>
</dbReference>
<keyword evidence="12 14" id="KW-0407">Ion channel</keyword>
<evidence type="ECO:0000256" key="14">
    <source>
        <dbReference type="RuleBase" id="RU000687"/>
    </source>
</evidence>
<dbReference type="SUPFAM" id="SSF63712">
    <property type="entry name" value="Nicotinic receptor ligand binding domain-like"/>
    <property type="match status" value="1"/>
</dbReference>
<dbReference type="GO" id="GO:0022848">
    <property type="term" value="F:acetylcholine-gated monoatomic cation-selective channel activity"/>
    <property type="evidence" value="ECO:0007669"/>
    <property type="project" value="InterPro"/>
</dbReference>
<keyword evidence="7 14" id="KW-0472">Membrane</keyword>